<keyword evidence="4 14" id="KW-0812">Transmembrane</keyword>
<comment type="cofactor">
    <cofactor evidence="1">
        <name>Zn(2+)</name>
        <dbReference type="ChEBI" id="CHEBI:29105"/>
    </cofactor>
</comment>
<proteinExistence type="predicted"/>
<keyword evidence="3" id="KW-0444">Lipid biosynthesis</keyword>
<gene>
    <name evidence="16" type="ORF">EDC64_114114</name>
</gene>
<keyword evidence="6" id="KW-0256">Endoplasmic reticulum</keyword>
<keyword evidence="13" id="KW-0275">Fatty acid biosynthesis</keyword>
<dbReference type="InterPro" id="IPR014430">
    <property type="entry name" value="Scs7"/>
</dbReference>
<dbReference type="PANTHER" id="PTHR12863">
    <property type="entry name" value="FATTY ACID HYDROXYLASE"/>
    <property type="match status" value="1"/>
</dbReference>
<evidence type="ECO:0000313" key="16">
    <source>
        <dbReference type="EMBL" id="TCT02253.1"/>
    </source>
</evidence>
<evidence type="ECO:0000256" key="14">
    <source>
        <dbReference type="SAM" id="Phobius"/>
    </source>
</evidence>
<feature type="transmembrane region" description="Helical" evidence="14">
    <location>
        <begin position="131"/>
        <end position="152"/>
    </location>
</feature>
<evidence type="ECO:0000256" key="1">
    <source>
        <dbReference type="ARBA" id="ARBA00001947"/>
    </source>
</evidence>
<dbReference type="PANTHER" id="PTHR12863:SF1">
    <property type="entry name" value="FATTY ACID 2-HYDROXYLASE"/>
    <property type="match status" value="1"/>
</dbReference>
<name>A0A4R3LP50_9HYPH</name>
<keyword evidence="9 14" id="KW-1133">Transmembrane helix</keyword>
<keyword evidence="11" id="KW-0443">Lipid metabolism</keyword>
<evidence type="ECO:0000256" key="13">
    <source>
        <dbReference type="ARBA" id="ARBA00023160"/>
    </source>
</evidence>
<evidence type="ECO:0000256" key="9">
    <source>
        <dbReference type="ARBA" id="ARBA00022989"/>
    </source>
</evidence>
<dbReference type="GO" id="GO:0005506">
    <property type="term" value="F:iron ion binding"/>
    <property type="evidence" value="ECO:0007669"/>
    <property type="project" value="InterPro"/>
</dbReference>
<evidence type="ECO:0000256" key="8">
    <source>
        <dbReference type="ARBA" id="ARBA00022833"/>
    </source>
</evidence>
<comment type="subcellular location">
    <subcellularLocation>
        <location evidence="2">Endoplasmic reticulum membrane</location>
        <topology evidence="2">Multi-pass membrane protein</topology>
    </subcellularLocation>
</comment>
<protein>
    <submittedName>
        <fullName evidence="16">Sterol desaturase/sphingolipid hydroxylase (Fatty acid hydroxylase superfamily)</fullName>
    </submittedName>
</protein>
<keyword evidence="10" id="KW-0560">Oxidoreductase</keyword>
<evidence type="ECO:0000313" key="17">
    <source>
        <dbReference type="Proteomes" id="UP000294664"/>
    </source>
</evidence>
<organism evidence="16 17">
    <name type="scientific">Aquabacter spiritensis</name>
    <dbReference type="NCBI Taxonomy" id="933073"/>
    <lineage>
        <taxon>Bacteria</taxon>
        <taxon>Pseudomonadati</taxon>
        <taxon>Pseudomonadota</taxon>
        <taxon>Alphaproteobacteria</taxon>
        <taxon>Hyphomicrobiales</taxon>
        <taxon>Xanthobacteraceae</taxon>
        <taxon>Aquabacter</taxon>
    </lineage>
</organism>
<keyword evidence="12 14" id="KW-0472">Membrane</keyword>
<dbReference type="GO" id="GO:0016020">
    <property type="term" value="C:membrane"/>
    <property type="evidence" value="ECO:0007669"/>
    <property type="project" value="InterPro"/>
</dbReference>
<dbReference type="AlphaFoldDB" id="A0A4R3LP50"/>
<evidence type="ECO:0000256" key="10">
    <source>
        <dbReference type="ARBA" id="ARBA00023002"/>
    </source>
</evidence>
<dbReference type="GO" id="GO:0080132">
    <property type="term" value="F:fatty acid 2-hydroxylase activity"/>
    <property type="evidence" value="ECO:0007669"/>
    <property type="project" value="InterPro"/>
</dbReference>
<feature type="transmembrane region" description="Helical" evidence="14">
    <location>
        <begin position="26"/>
        <end position="48"/>
    </location>
</feature>
<keyword evidence="8" id="KW-0862">Zinc</keyword>
<dbReference type="OrthoDB" id="5291370at2"/>
<keyword evidence="17" id="KW-1185">Reference proteome</keyword>
<dbReference type="EMBL" id="SMAI01000014">
    <property type="protein sequence ID" value="TCT02253.1"/>
    <property type="molecule type" value="Genomic_DNA"/>
</dbReference>
<dbReference type="InterPro" id="IPR006694">
    <property type="entry name" value="Fatty_acid_hydroxylase"/>
</dbReference>
<evidence type="ECO:0000256" key="3">
    <source>
        <dbReference type="ARBA" id="ARBA00022516"/>
    </source>
</evidence>
<evidence type="ECO:0000256" key="2">
    <source>
        <dbReference type="ARBA" id="ARBA00004477"/>
    </source>
</evidence>
<feature type="domain" description="Fatty acid hydroxylase" evidence="15">
    <location>
        <begin position="55"/>
        <end position="195"/>
    </location>
</feature>
<evidence type="ECO:0000256" key="6">
    <source>
        <dbReference type="ARBA" id="ARBA00022824"/>
    </source>
</evidence>
<evidence type="ECO:0000256" key="4">
    <source>
        <dbReference type="ARBA" id="ARBA00022692"/>
    </source>
</evidence>
<feature type="transmembrane region" description="Helical" evidence="14">
    <location>
        <begin position="104"/>
        <end position="125"/>
    </location>
</feature>
<keyword evidence="5" id="KW-0479">Metal-binding</keyword>
<reference evidence="16 17" key="1">
    <citation type="submission" date="2019-03" db="EMBL/GenBank/DDBJ databases">
        <title>Genomic Encyclopedia of Type Strains, Phase IV (KMG-IV): sequencing the most valuable type-strain genomes for metagenomic binning, comparative biology and taxonomic classification.</title>
        <authorList>
            <person name="Goeker M."/>
        </authorList>
    </citation>
    <scope>NUCLEOTIDE SEQUENCE [LARGE SCALE GENOMIC DNA]</scope>
    <source>
        <strain evidence="16 17">DSM 9035</strain>
    </source>
</reference>
<comment type="caution">
    <text evidence="16">The sequence shown here is derived from an EMBL/GenBank/DDBJ whole genome shotgun (WGS) entry which is preliminary data.</text>
</comment>
<dbReference type="Proteomes" id="UP000294664">
    <property type="component" value="Unassembled WGS sequence"/>
</dbReference>
<feature type="transmembrane region" description="Helical" evidence="14">
    <location>
        <begin position="54"/>
        <end position="73"/>
    </location>
</feature>
<accession>A0A4R3LP50</accession>
<sequence>MTLIGEARAMARDTVRVMRHPDARGAVLLYAVLAVVLFTYSFLTAGLLTTLVSAAVGVALLPFVEFVVHKYLLHLLEFAKNPILAQIWNRVHYAHHMEPKDTTVILAHPASALFLVAVLGGGAWLVEPASVPPVLAVSLLLFAFYEVVHFSCHMDGEMASRYFSTRRQAHALHHYLDENRNFGITTGVADRLFGTGIGDRTGLKRSPTVRNLGYFGAFAERYPYLKRRPGRGENTEA</sequence>
<evidence type="ECO:0000259" key="15">
    <source>
        <dbReference type="Pfam" id="PF04116"/>
    </source>
</evidence>
<dbReference type="RefSeq" id="WP_132034388.1">
    <property type="nucleotide sequence ID" value="NZ_SMAI01000014.1"/>
</dbReference>
<keyword evidence="7" id="KW-0276">Fatty acid metabolism</keyword>
<dbReference type="Pfam" id="PF04116">
    <property type="entry name" value="FA_hydroxylase"/>
    <property type="match status" value="1"/>
</dbReference>
<evidence type="ECO:0000256" key="11">
    <source>
        <dbReference type="ARBA" id="ARBA00023098"/>
    </source>
</evidence>
<dbReference type="GO" id="GO:0006633">
    <property type="term" value="P:fatty acid biosynthetic process"/>
    <property type="evidence" value="ECO:0007669"/>
    <property type="project" value="UniProtKB-KW"/>
</dbReference>
<evidence type="ECO:0000256" key="5">
    <source>
        <dbReference type="ARBA" id="ARBA00022723"/>
    </source>
</evidence>
<evidence type="ECO:0000256" key="7">
    <source>
        <dbReference type="ARBA" id="ARBA00022832"/>
    </source>
</evidence>
<evidence type="ECO:0000256" key="12">
    <source>
        <dbReference type="ARBA" id="ARBA00023136"/>
    </source>
</evidence>